<dbReference type="EMBL" id="FOOH01000023">
    <property type="protein sequence ID" value="SFG05007.1"/>
    <property type="molecule type" value="Genomic_DNA"/>
</dbReference>
<keyword evidence="1" id="KW-1133">Transmembrane helix</keyword>
<dbReference type="AlphaFoldDB" id="A0A1I2NTQ0"/>
<keyword evidence="1" id="KW-0472">Membrane</keyword>
<evidence type="ECO:0000313" key="3">
    <source>
        <dbReference type="Proteomes" id="UP000199116"/>
    </source>
</evidence>
<proteinExistence type="predicted"/>
<protein>
    <submittedName>
        <fullName evidence="2">Uncharacterized protein</fullName>
    </submittedName>
</protein>
<feature type="transmembrane region" description="Helical" evidence="1">
    <location>
        <begin position="7"/>
        <end position="25"/>
    </location>
</feature>
<evidence type="ECO:0000256" key="1">
    <source>
        <dbReference type="SAM" id="Phobius"/>
    </source>
</evidence>
<dbReference type="Proteomes" id="UP000199116">
    <property type="component" value="Unassembled WGS sequence"/>
</dbReference>
<reference evidence="3" key="1">
    <citation type="submission" date="2016-10" db="EMBL/GenBank/DDBJ databases">
        <authorList>
            <person name="Varghese N."/>
            <person name="Submissions S."/>
        </authorList>
    </citation>
    <scope>NUCLEOTIDE SEQUENCE [LARGE SCALE GENOMIC DNA]</scope>
    <source>
        <strain evidence="3">DSM 23515</strain>
    </source>
</reference>
<keyword evidence="1" id="KW-0812">Transmembrane</keyword>
<sequence>MMNKARFENLMIVIIAAILLIVSFLNKEEYSPISLIPLVFLFLSGKLFYKEKRSKA</sequence>
<name>A0A1I2NTQ0_9FLAO</name>
<accession>A0A1I2NTQ0</accession>
<organism evidence="2 3">
    <name type="scientific">Salegentibacter agarivorans</name>
    <dbReference type="NCBI Taxonomy" id="345907"/>
    <lineage>
        <taxon>Bacteria</taxon>
        <taxon>Pseudomonadati</taxon>
        <taxon>Bacteroidota</taxon>
        <taxon>Flavobacteriia</taxon>
        <taxon>Flavobacteriales</taxon>
        <taxon>Flavobacteriaceae</taxon>
        <taxon>Salegentibacter</taxon>
    </lineage>
</organism>
<keyword evidence="3" id="KW-1185">Reference proteome</keyword>
<feature type="transmembrane region" description="Helical" evidence="1">
    <location>
        <begin position="31"/>
        <end position="49"/>
    </location>
</feature>
<gene>
    <name evidence="2" type="ORF">SAMN04488033_12343</name>
</gene>
<evidence type="ECO:0000313" key="2">
    <source>
        <dbReference type="EMBL" id="SFG05007.1"/>
    </source>
</evidence>